<keyword evidence="8" id="KW-1185">Reference proteome</keyword>
<evidence type="ECO:0000313" key="8">
    <source>
        <dbReference type="Proteomes" id="UP000632195"/>
    </source>
</evidence>
<organism evidence="7 8">
    <name type="scientific">Thermogymnomonas acidicola</name>
    <dbReference type="NCBI Taxonomy" id="399579"/>
    <lineage>
        <taxon>Archaea</taxon>
        <taxon>Methanobacteriati</taxon>
        <taxon>Thermoplasmatota</taxon>
        <taxon>Thermoplasmata</taxon>
        <taxon>Thermoplasmatales</taxon>
        <taxon>Thermogymnomonas</taxon>
    </lineage>
</organism>
<dbReference type="NCBIfam" id="TIGR00125">
    <property type="entry name" value="cyt_tran_rel"/>
    <property type="match status" value="1"/>
</dbReference>
<dbReference type="HAMAP" id="MF_00243">
    <property type="entry name" value="NMN_adenylyltr"/>
    <property type="match status" value="1"/>
</dbReference>
<evidence type="ECO:0000256" key="4">
    <source>
        <dbReference type="HAMAP-Rule" id="MF_00243"/>
    </source>
</evidence>
<comment type="pathway">
    <text evidence="4">Cofactor biosynthesis; NAD(+) biosynthesis; NAD(+) from nicotinamide D-ribonucleotide: step 1/1.</text>
</comment>
<dbReference type="GO" id="GO:0005524">
    <property type="term" value="F:ATP binding"/>
    <property type="evidence" value="ECO:0007669"/>
    <property type="project" value="UniProtKB-KW"/>
</dbReference>
<reference evidence="7" key="1">
    <citation type="journal article" date="2014" name="Int. J. Syst. Evol. Microbiol.">
        <title>Complete genome sequence of Corynebacterium casei LMG S-19264T (=DSM 44701T), isolated from a smear-ripened cheese.</title>
        <authorList>
            <consortium name="US DOE Joint Genome Institute (JGI-PGF)"/>
            <person name="Walter F."/>
            <person name="Albersmeier A."/>
            <person name="Kalinowski J."/>
            <person name="Ruckert C."/>
        </authorList>
    </citation>
    <scope>NUCLEOTIDE SEQUENCE</scope>
    <source>
        <strain evidence="7">JCM 13583</strain>
    </source>
</reference>
<dbReference type="PANTHER" id="PTHR21342:SF0">
    <property type="entry name" value="BIFUNCTIONAL NMN ADENYLYLTRANSFERASE_NUDIX HYDROLASE"/>
    <property type="match status" value="1"/>
</dbReference>
<accession>A0AA37BS39</accession>
<dbReference type="NCBIfam" id="NF002243">
    <property type="entry name" value="PRK01153.1"/>
    <property type="match status" value="1"/>
</dbReference>
<protein>
    <recommendedName>
        <fullName evidence="4 5">Nicotinamide-nucleotide adenylyltransferase</fullName>
        <ecNumber evidence="4 5">2.7.7.1</ecNumber>
    </recommendedName>
    <alternativeName>
        <fullName evidence="4">NAD(+) diphosphorylase</fullName>
    </alternativeName>
    <alternativeName>
        <fullName evidence="4">NAD(+) pyrophosphorylase</fullName>
    </alternativeName>
    <alternativeName>
        <fullName evidence="4">NMN adenylyltransferase</fullName>
    </alternativeName>
</protein>
<dbReference type="InterPro" id="IPR014729">
    <property type="entry name" value="Rossmann-like_a/b/a_fold"/>
</dbReference>
<sequence length="177" mass="20230">MAKPRKETGRAFMVGRFQPFHNGHLAVIKEILKENRSIIIGIGSAQYSHTLKDPFTAGERHLMISSSLEQEGIYNFYLVPIEDVNSNPLWVAHVESLTPGFDRVYTNNPLVRRLFQESGYEVRSMKLLNRKDWSGTSIRKKIISGEDWKSDVPKAVAEIIEEIDGVTRLRELTQSDE</sequence>
<dbReference type="CDD" id="cd02166">
    <property type="entry name" value="NMNAT_Archaea"/>
    <property type="match status" value="1"/>
</dbReference>
<dbReference type="InterPro" id="IPR006418">
    <property type="entry name" value="NMN_Atrans_arc"/>
</dbReference>
<keyword evidence="4" id="KW-0963">Cytoplasm</keyword>
<dbReference type="Gene3D" id="3.40.50.620">
    <property type="entry name" value="HUPs"/>
    <property type="match status" value="1"/>
</dbReference>
<proteinExistence type="inferred from homology"/>
<dbReference type="SUPFAM" id="SSF52374">
    <property type="entry name" value="Nucleotidylyl transferase"/>
    <property type="match status" value="1"/>
</dbReference>
<evidence type="ECO:0000256" key="1">
    <source>
        <dbReference type="ARBA" id="ARBA00010124"/>
    </source>
</evidence>
<comment type="similarity">
    <text evidence="1 4">Belongs to the archaeal NMN adenylyltransferase family.</text>
</comment>
<reference evidence="7" key="2">
    <citation type="submission" date="2022-09" db="EMBL/GenBank/DDBJ databases">
        <authorList>
            <person name="Sun Q."/>
            <person name="Ohkuma M."/>
        </authorList>
    </citation>
    <scope>NUCLEOTIDE SEQUENCE</scope>
    <source>
        <strain evidence="7">JCM 13583</strain>
    </source>
</reference>
<keyword evidence="3 4" id="KW-0548">Nucleotidyltransferase</keyword>
<comment type="catalytic activity">
    <reaction evidence="4">
        <text>beta-nicotinamide D-ribonucleotide + ATP + H(+) = diphosphate + NAD(+)</text>
        <dbReference type="Rhea" id="RHEA:21360"/>
        <dbReference type="ChEBI" id="CHEBI:14649"/>
        <dbReference type="ChEBI" id="CHEBI:15378"/>
        <dbReference type="ChEBI" id="CHEBI:30616"/>
        <dbReference type="ChEBI" id="CHEBI:33019"/>
        <dbReference type="ChEBI" id="CHEBI:57540"/>
        <dbReference type="EC" id="2.7.7.1"/>
    </reaction>
</comment>
<keyword evidence="2 4" id="KW-0808">Transferase</keyword>
<evidence type="ECO:0000256" key="3">
    <source>
        <dbReference type="ARBA" id="ARBA00022695"/>
    </source>
</evidence>
<keyword evidence="4" id="KW-0662">Pyridine nucleotide biosynthesis</keyword>
<dbReference type="EC" id="2.7.7.1" evidence="4 5"/>
<dbReference type="NCBIfam" id="TIGR01527">
    <property type="entry name" value="arch_NMN_Atrans"/>
    <property type="match status" value="1"/>
</dbReference>
<comment type="caution">
    <text evidence="7">The sequence shown here is derived from an EMBL/GenBank/DDBJ whole genome shotgun (WGS) entry which is preliminary data.</text>
</comment>
<dbReference type="AlphaFoldDB" id="A0AA37BS39"/>
<comment type="subcellular location">
    <subcellularLocation>
        <location evidence="4">Cytoplasm</location>
    </subcellularLocation>
</comment>
<dbReference type="GO" id="GO:0000309">
    <property type="term" value="F:nicotinamide-nucleotide adenylyltransferase activity"/>
    <property type="evidence" value="ECO:0007669"/>
    <property type="project" value="UniProtKB-UniRule"/>
</dbReference>
<evidence type="ECO:0000259" key="6">
    <source>
        <dbReference type="Pfam" id="PF01467"/>
    </source>
</evidence>
<evidence type="ECO:0000313" key="7">
    <source>
        <dbReference type="EMBL" id="GGM76015.1"/>
    </source>
</evidence>
<dbReference type="GO" id="GO:0009435">
    <property type="term" value="P:NAD+ biosynthetic process"/>
    <property type="evidence" value="ECO:0007669"/>
    <property type="project" value="UniProtKB-UniRule"/>
</dbReference>
<dbReference type="PANTHER" id="PTHR21342">
    <property type="entry name" value="PHOSPHOPANTETHEINE ADENYLYLTRANSFERASE"/>
    <property type="match status" value="1"/>
</dbReference>
<evidence type="ECO:0000256" key="2">
    <source>
        <dbReference type="ARBA" id="ARBA00022679"/>
    </source>
</evidence>
<evidence type="ECO:0000256" key="5">
    <source>
        <dbReference type="NCBIfam" id="TIGR01527"/>
    </source>
</evidence>
<keyword evidence="4" id="KW-0067">ATP-binding</keyword>
<keyword evidence="4" id="KW-0520">NAD</keyword>
<dbReference type="GO" id="GO:0005737">
    <property type="term" value="C:cytoplasm"/>
    <property type="evidence" value="ECO:0007669"/>
    <property type="project" value="UniProtKB-SubCell"/>
</dbReference>
<dbReference type="EMBL" id="BMNY01000002">
    <property type="protein sequence ID" value="GGM76015.1"/>
    <property type="molecule type" value="Genomic_DNA"/>
</dbReference>
<gene>
    <name evidence="7" type="ORF">GCM10007108_12480</name>
</gene>
<feature type="domain" description="Cytidyltransferase-like" evidence="6">
    <location>
        <begin position="13"/>
        <end position="140"/>
    </location>
</feature>
<dbReference type="Proteomes" id="UP000632195">
    <property type="component" value="Unassembled WGS sequence"/>
</dbReference>
<name>A0AA37BS39_9ARCH</name>
<dbReference type="Pfam" id="PF01467">
    <property type="entry name" value="CTP_transf_like"/>
    <property type="match status" value="1"/>
</dbReference>
<dbReference type="InterPro" id="IPR004821">
    <property type="entry name" value="Cyt_trans-like"/>
</dbReference>
<keyword evidence="4" id="KW-0547">Nucleotide-binding</keyword>